<evidence type="ECO:0000256" key="1">
    <source>
        <dbReference type="SAM" id="MobiDB-lite"/>
    </source>
</evidence>
<accession>A0A7J6X2D6</accession>
<organism evidence="2 3">
    <name type="scientific">Thalictrum thalictroides</name>
    <name type="common">Rue-anemone</name>
    <name type="synonym">Anemone thalictroides</name>
    <dbReference type="NCBI Taxonomy" id="46969"/>
    <lineage>
        <taxon>Eukaryota</taxon>
        <taxon>Viridiplantae</taxon>
        <taxon>Streptophyta</taxon>
        <taxon>Embryophyta</taxon>
        <taxon>Tracheophyta</taxon>
        <taxon>Spermatophyta</taxon>
        <taxon>Magnoliopsida</taxon>
        <taxon>Ranunculales</taxon>
        <taxon>Ranunculaceae</taxon>
        <taxon>Thalictroideae</taxon>
        <taxon>Thalictrum</taxon>
    </lineage>
</organism>
<dbReference type="AlphaFoldDB" id="A0A7J6X2D6"/>
<evidence type="ECO:0000313" key="2">
    <source>
        <dbReference type="EMBL" id="KAF5203906.1"/>
    </source>
</evidence>
<comment type="caution">
    <text evidence="2">The sequence shown here is derived from an EMBL/GenBank/DDBJ whole genome shotgun (WGS) entry which is preliminary data.</text>
</comment>
<sequence>TFKQMITAFLNGCSKYIASIRLCLYCNFALTFFNINSVAVQGGRGVKPTRRLKLGFQTELQRLNRGGEQDRSYIPDSINFGGERAVKREQKRKAPGRVLDAPPSPPQNKRARKLKASD</sequence>
<feature type="compositionally biased region" description="Basic residues" evidence="1">
    <location>
        <begin position="109"/>
        <end position="118"/>
    </location>
</feature>
<gene>
    <name evidence="2" type="ORF">FRX31_006507</name>
</gene>
<name>A0A7J6X2D6_THATH</name>
<reference evidence="2 3" key="1">
    <citation type="submission" date="2020-06" db="EMBL/GenBank/DDBJ databases">
        <title>Transcriptomic and genomic resources for Thalictrum thalictroides and T. hernandezii: Facilitating candidate gene discovery in an emerging model plant lineage.</title>
        <authorList>
            <person name="Arias T."/>
            <person name="Riano-Pachon D.M."/>
            <person name="Di Stilio V.S."/>
        </authorList>
    </citation>
    <scope>NUCLEOTIDE SEQUENCE [LARGE SCALE GENOMIC DNA]</scope>
    <source>
        <strain evidence="3">cv. WT478/WT964</strain>
        <tissue evidence="2">Leaves</tissue>
    </source>
</reference>
<dbReference type="EMBL" id="JABWDY010006093">
    <property type="protein sequence ID" value="KAF5203906.1"/>
    <property type="molecule type" value="Genomic_DNA"/>
</dbReference>
<proteinExistence type="predicted"/>
<feature type="region of interest" description="Disordered" evidence="1">
    <location>
        <begin position="84"/>
        <end position="118"/>
    </location>
</feature>
<feature type="non-terminal residue" evidence="2">
    <location>
        <position position="1"/>
    </location>
</feature>
<evidence type="ECO:0000313" key="3">
    <source>
        <dbReference type="Proteomes" id="UP000554482"/>
    </source>
</evidence>
<keyword evidence="3" id="KW-1185">Reference proteome</keyword>
<dbReference type="OrthoDB" id="1700944at2759"/>
<dbReference type="Proteomes" id="UP000554482">
    <property type="component" value="Unassembled WGS sequence"/>
</dbReference>
<protein>
    <submittedName>
        <fullName evidence="2">Uncharacterized protein</fullName>
    </submittedName>
</protein>